<evidence type="ECO:0000256" key="3">
    <source>
        <dbReference type="ARBA" id="ARBA00022448"/>
    </source>
</evidence>
<feature type="transmembrane region" description="Helical" evidence="8">
    <location>
        <begin position="91"/>
        <end position="109"/>
    </location>
</feature>
<feature type="transmembrane region" description="Helical" evidence="8">
    <location>
        <begin position="49"/>
        <end position="70"/>
    </location>
</feature>
<sequence>MSTQAWIAVTIFVASYIAIATDKIDRSMVAIIGATLMLALGILDQEIAFARIDLNVILLLAGMMIMVNIIKRSGLFEWLAISTAKATGGHPILLLIALPLITAITSAFLDNVTTMILIAPITLVVARTLRLNPVPLLLAETMASNIGGTATLVGDPPHMLIGSAANLSFLDFLKHMGPIVVIILVIFVVIANLTFGRALRKVPSHVAGLASLSPKKAIKDSYLLWKSVVVLAIVFTLFVLHETLGMKPATVALIGASLLLILSQLPPRQGKMDSMGILLAEIDWSTLFFFIGMFIMVAGLRATGVIEAIANLVMNLTRSHPLLTAMVVLWGSAFMTMILSAVPFVVATIPVIQSLAAQGVGPVEPLWWALSLGAALGANGTFVGSAANMVVIGISTRSGHPITFTNFTKKGLPITIVSLILASLYVWLRYF</sequence>
<dbReference type="PANTHER" id="PTHR43568:SF1">
    <property type="entry name" value="P PROTEIN"/>
    <property type="match status" value="1"/>
</dbReference>
<dbReference type="CDD" id="cd01116">
    <property type="entry name" value="P_permease"/>
    <property type="match status" value="1"/>
</dbReference>
<comment type="caution">
    <text evidence="10">The sequence shown here is derived from an EMBL/GenBank/DDBJ whole genome shotgun (WGS) entry which is preliminary data.</text>
</comment>
<feature type="transmembrane region" description="Helical" evidence="8">
    <location>
        <begin position="287"/>
        <end position="310"/>
    </location>
</feature>
<dbReference type="Proteomes" id="UP000317778">
    <property type="component" value="Unassembled WGS sequence"/>
</dbReference>
<dbReference type="Pfam" id="PF03600">
    <property type="entry name" value="CitMHS"/>
    <property type="match status" value="1"/>
</dbReference>
<feature type="transmembrane region" description="Helical" evidence="8">
    <location>
        <begin position="222"/>
        <end position="240"/>
    </location>
</feature>
<keyword evidence="4" id="KW-1003">Cell membrane</keyword>
<keyword evidence="6 8" id="KW-1133">Transmembrane helix</keyword>
<name>A0A532UXK2_UNCT6</name>
<gene>
    <name evidence="10" type="ORF">CEE36_10270</name>
</gene>
<comment type="subcellular location">
    <subcellularLocation>
        <location evidence="1">Cell membrane</location>
        <topology evidence="1">Multi-pass membrane protein</topology>
    </subcellularLocation>
</comment>
<keyword evidence="3" id="KW-0813">Transport</keyword>
<reference evidence="10 11" key="1">
    <citation type="submission" date="2017-06" db="EMBL/GenBank/DDBJ databases">
        <title>Novel microbial phyla capable of carbon fixation and sulfur reduction in deep-sea sediments.</title>
        <authorList>
            <person name="Huang J."/>
            <person name="Baker B."/>
            <person name="Wang Y."/>
        </authorList>
    </citation>
    <scope>NUCLEOTIDE SEQUENCE [LARGE SCALE GENOMIC DNA]</scope>
    <source>
        <strain evidence="10">B3_TA06</strain>
    </source>
</reference>
<evidence type="ECO:0000256" key="7">
    <source>
        <dbReference type="ARBA" id="ARBA00023136"/>
    </source>
</evidence>
<evidence type="ECO:0000256" key="2">
    <source>
        <dbReference type="ARBA" id="ARBA00009843"/>
    </source>
</evidence>
<evidence type="ECO:0000256" key="4">
    <source>
        <dbReference type="ARBA" id="ARBA00022475"/>
    </source>
</evidence>
<evidence type="ECO:0000256" key="8">
    <source>
        <dbReference type="SAM" id="Phobius"/>
    </source>
</evidence>
<dbReference type="PRINTS" id="PR00758">
    <property type="entry name" value="ARSENICPUMP"/>
</dbReference>
<evidence type="ECO:0000313" key="10">
    <source>
        <dbReference type="EMBL" id="TKJ39673.1"/>
    </source>
</evidence>
<dbReference type="InterPro" id="IPR004680">
    <property type="entry name" value="Cit_transptr-like_dom"/>
</dbReference>
<keyword evidence="5 8" id="KW-0812">Transmembrane</keyword>
<evidence type="ECO:0000256" key="1">
    <source>
        <dbReference type="ARBA" id="ARBA00004651"/>
    </source>
</evidence>
<feature type="domain" description="Citrate transporter-like" evidence="9">
    <location>
        <begin position="16"/>
        <end position="373"/>
    </location>
</feature>
<dbReference type="InterPro" id="IPR000802">
    <property type="entry name" value="Arsenical_pump_ArsB"/>
</dbReference>
<feature type="transmembrane region" description="Helical" evidence="8">
    <location>
        <begin position="366"/>
        <end position="391"/>
    </location>
</feature>
<evidence type="ECO:0000259" key="9">
    <source>
        <dbReference type="Pfam" id="PF03600"/>
    </source>
</evidence>
<evidence type="ECO:0000256" key="5">
    <source>
        <dbReference type="ARBA" id="ARBA00022692"/>
    </source>
</evidence>
<dbReference type="GO" id="GO:0005886">
    <property type="term" value="C:plasma membrane"/>
    <property type="evidence" value="ECO:0007669"/>
    <property type="project" value="UniProtKB-SubCell"/>
</dbReference>
<evidence type="ECO:0000313" key="11">
    <source>
        <dbReference type="Proteomes" id="UP000317778"/>
    </source>
</evidence>
<comment type="similarity">
    <text evidence="2">Belongs to the CitM (TC 2.A.11) transporter family.</text>
</comment>
<accession>A0A532UXK2</accession>
<organism evidence="10 11">
    <name type="scientific">candidate division TA06 bacterium B3_TA06</name>
    <dbReference type="NCBI Taxonomy" id="2012487"/>
    <lineage>
        <taxon>Bacteria</taxon>
        <taxon>Bacteria division TA06</taxon>
    </lineage>
</organism>
<feature type="transmembrane region" description="Helical" evidence="8">
    <location>
        <begin position="411"/>
        <end position="428"/>
    </location>
</feature>
<feature type="transmembrane region" description="Helical" evidence="8">
    <location>
        <begin position="6"/>
        <end position="21"/>
    </location>
</feature>
<dbReference type="AlphaFoldDB" id="A0A532UXK2"/>
<feature type="transmembrane region" description="Helical" evidence="8">
    <location>
        <begin position="176"/>
        <end position="195"/>
    </location>
</feature>
<dbReference type="PANTHER" id="PTHR43568">
    <property type="entry name" value="P PROTEIN"/>
    <property type="match status" value="1"/>
</dbReference>
<feature type="transmembrane region" description="Helical" evidence="8">
    <location>
        <begin position="28"/>
        <end position="43"/>
    </location>
</feature>
<keyword evidence="7 8" id="KW-0472">Membrane</keyword>
<dbReference type="EMBL" id="NJBO01000023">
    <property type="protein sequence ID" value="TKJ39673.1"/>
    <property type="molecule type" value="Genomic_DNA"/>
</dbReference>
<feature type="transmembrane region" description="Helical" evidence="8">
    <location>
        <begin position="322"/>
        <end position="346"/>
    </location>
</feature>
<dbReference type="GO" id="GO:0015105">
    <property type="term" value="F:arsenite transmembrane transporter activity"/>
    <property type="evidence" value="ECO:0007669"/>
    <property type="project" value="InterPro"/>
</dbReference>
<protein>
    <recommendedName>
        <fullName evidence="9">Citrate transporter-like domain-containing protein</fullName>
    </recommendedName>
</protein>
<dbReference type="InterPro" id="IPR051475">
    <property type="entry name" value="Diverse_Ion_Transporter"/>
</dbReference>
<proteinExistence type="inferred from homology"/>
<evidence type="ECO:0000256" key="6">
    <source>
        <dbReference type="ARBA" id="ARBA00022989"/>
    </source>
</evidence>